<dbReference type="Pfam" id="PF12146">
    <property type="entry name" value="Hydrolase_4"/>
    <property type="match status" value="1"/>
</dbReference>
<reference evidence="2" key="1">
    <citation type="submission" date="2023-03" db="EMBL/GenBank/DDBJ databases">
        <title>Massive genome expansion in bonnet fungi (Mycena s.s.) driven by repeated elements and novel gene families across ecological guilds.</title>
        <authorList>
            <consortium name="Lawrence Berkeley National Laboratory"/>
            <person name="Harder C.B."/>
            <person name="Miyauchi S."/>
            <person name="Viragh M."/>
            <person name="Kuo A."/>
            <person name="Thoen E."/>
            <person name="Andreopoulos B."/>
            <person name="Lu D."/>
            <person name="Skrede I."/>
            <person name="Drula E."/>
            <person name="Henrissat B."/>
            <person name="Morin E."/>
            <person name="Kohler A."/>
            <person name="Barry K."/>
            <person name="LaButti K."/>
            <person name="Morin E."/>
            <person name="Salamov A."/>
            <person name="Lipzen A."/>
            <person name="Mereny Z."/>
            <person name="Hegedus B."/>
            <person name="Baldrian P."/>
            <person name="Stursova M."/>
            <person name="Weitz H."/>
            <person name="Taylor A."/>
            <person name="Grigoriev I.V."/>
            <person name="Nagy L.G."/>
            <person name="Martin F."/>
            <person name="Kauserud H."/>
        </authorList>
    </citation>
    <scope>NUCLEOTIDE SEQUENCE</scope>
    <source>
        <strain evidence="2">CBHHK182m</strain>
    </source>
</reference>
<dbReference type="PANTHER" id="PTHR12277:SF81">
    <property type="entry name" value="PROTEIN ABHD13"/>
    <property type="match status" value="1"/>
</dbReference>
<feature type="domain" description="Serine aminopeptidase S33" evidence="1">
    <location>
        <begin position="89"/>
        <end position="199"/>
    </location>
</feature>
<keyword evidence="2" id="KW-0378">Hydrolase</keyword>
<evidence type="ECO:0000313" key="2">
    <source>
        <dbReference type="EMBL" id="KAJ7767300.1"/>
    </source>
</evidence>
<dbReference type="AlphaFoldDB" id="A0AAD7JLB3"/>
<evidence type="ECO:0000259" key="1">
    <source>
        <dbReference type="Pfam" id="PF12146"/>
    </source>
</evidence>
<dbReference type="EMBL" id="JARKIB010000022">
    <property type="protein sequence ID" value="KAJ7767300.1"/>
    <property type="molecule type" value="Genomic_DNA"/>
</dbReference>
<dbReference type="GO" id="GO:0016020">
    <property type="term" value="C:membrane"/>
    <property type="evidence" value="ECO:0007669"/>
    <property type="project" value="TreeGrafter"/>
</dbReference>
<dbReference type="InterPro" id="IPR029058">
    <property type="entry name" value="AB_hydrolase_fold"/>
</dbReference>
<dbReference type="Gene3D" id="3.40.50.1820">
    <property type="entry name" value="alpha/beta hydrolase"/>
    <property type="match status" value="1"/>
</dbReference>
<sequence length="303" mass="33378">MLSNFLRYGQKCLVYPSAFEGRPRVVARPSELGLAYSDLQLKTADGALLHCYMLHQAQQSASEIRRQARNDFPDVNTAFRPPAKYNTAAVATVIIFHGNGMNYGDTIYAAKRFVMRRCNVLMLSYRGYGDSEGIPSEKALRLDAQAALDHVKADAELSSLPTILFGTSLGGAVAIDLASRNPSAIAALIVENTFLSLPRVVRDWPIIGLFSFLCFQRWNSAVKLPRIPPTLPILMLSGTQDEVVPRKHMEALWLIAQKRGGGGSDPVSEYDRFVPFAAGRHADTFTCEGYWDAVGEFLTSVTT</sequence>
<accession>A0AAD7JLB3</accession>
<name>A0AAD7JLB3_9AGAR</name>
<dbReference type="GO" id="GO:0008474">
    <property type="term" value="F:palmitoyl-(protein) hydrolase activity"/>
    <property type="evidence" value="ECO:0007669"/>
    <property type="project" value="TreeGrafter"/>
</dbReference>
<dbReference type="PANTHER" id="PTHR12277">
    <property type="entry name" value="ALPHA/BETA HYDROLASE DOMAIN-CONTAINING PROTEIN"/>
    <property type="match status" value="1"/>
</dbReference>
<keyword evidence="3" id="KW-1185">Reference proteome</keyword>
<evidence type="ECO:0000313" key="3">
    <source>
        <dbReference type="Proteomes" id="UP001215598"/>
    </source>
</evidence>
<organism evidence="2 3">
    <name type="scientific">Mycena metata</name>
    <dbReference type="NCBI Taxonomy" id="1033252"/>
    <lineage>
        <taxon>Eukaryota</taxon>
        <taxon>Fungi</taxon>
        <taxon>Dikarya</taxon>
        <taxon>Basidiomycota</taxon>
        <taxon>Agaricomycotina</taxon>
        <taxon>Agaricomycetes</taxon>
        <taxon>Agaricomycetidae</taxon>
        <taxon>Agaricales</taxon>
        <taxon>Marasmiineae</taxon>
        <taxon>Mycenaceae</taxon>
        <taxon>Mycena</taxon>
    </lineage>
</organism>
<dbReference type="SUPFAM" id="SSF53474">
    <property type="entry name" value="alpha/beta-Hydrolases"/>
    <property type="match status" value="1"/>
</dbReference>
<protein>
    <submittedName>
        <fullName evidence="2">Alpha/Beta hydrolase protein</fullName>
    </submittedName>
</protein>
<dbReference type="Proteomes" id="UP001215598">
    <property type="component" value="Unassembled WGS sequence"/>
</dbReference>
<dbReference type="InterPro" id="IPR022742">
    <property type="entry name" value="Hydrolase_4"/>
</dbReference>
<proteinExistence type="predicted"/>
<gene>
    <name evidence="2" type="ORF">B0H16DRAFT_1521594</name>
</gene>
<comment type="caution">
    <text evidence="2">The sequence shown here is derived from an EMBL/GenBank/DDBJ whole genome shotgun (WGS) entry which is preliminary data.</text>
</comment>